<protein>
    <recommendedName>
        <fullName evidence="3">Secreted protein</fullName>
    </recommendedName>
</protein>
<evidence type="ECO:0008006" key="3">
    <source>
        <dbReference type="Google" id="ProtNLM"/>
    </source>
</evidence>
<dbReference type="AlphaFoldDB" id="A0AAV6N5L1"/>
<keyword evidence="2" id="KW-1185">Reference proteome</keyword>
<dbReference type="Proteomes" id="UP000685013">
    <property type="component" value="Chromosome 9"/>
</dbReference>
<gene>
    <name evidence="1" type="ORF">SDJN03_14019</name>
</gene>
<dbReference type="EMBL" id="JAGKQH010000009">
    <property type="protein sequence ID" value="KAG6591673.1"/>
    <property type="molecule type" value="Genomic_DNA"/>
</dbReference>
<name>A0AAV6N5L1_9ROSI</name>
<evidence type="ECO:0000313" key="1">
    <source>
        <dbReference type="EMBL" id="KAG6591673.1"/>
    </source>
</evidence>
<proteinExistence type="predicted"/>
<feature type="non-terminal residue" evidence="1">
    <location>
        <position position="1"/>
    </location>
</feature>
<reference evidence="1 2" key="1">
    <citation type="journal article" date="2021" name="Hortic Res">
        <title>The domestication of Cucurbita argyrosperma as revealed by the genome of its wild relative.</title>
        <authorList>
            <person name="Barrera-Redondo J."/>
            <person name="Sanchez-de la Vega G."/>
            <person name="Aguirre-Liguori J.A."/>
            <person name="Castellanos-Morales G."/>
            <person name="Gutierrez-Guerrero Y.T."/>
            <person name="Aguirre-Dugua X."/>
            <person name="Aguirre-Planter E."/>
            <person name="Tenaillon M.I."/>
            <person name="Lira-Saade R."/>
            <person name="Eguiarte L.E."/>
        </authorList>
    </citation>
    <scope>NUCLEOTIDE SEQUENCE [LARGE SCALE GENOMIC DNA]</scope>
    <source>
        <strain evidence="1">JBR-2021</strain>
    </source>
</reference>
<comment type="caution">
    <text evidence="1">The sequence shown here is derived from an EMBL/GenBank/DDBJ whole genome shotgun (WGS) entry which is preliminary data.</text>
</comment>
<organism evidence="1 2">
    <name type="scientific">Cucurbita argyrosperma subsp. sororia</name>
    <dbReference type="NCBI Taxonomy" id="37648"/>
    <lineage>
        <taxon>Eukaryota</taxon>
        <taxon>Viridiplantae</taxon>
        <taxon>Streptophyta</taxon>
        <taxon>Embryophyta</taxon>
        <taxon>Tracheophyta</taxon>
        <taxon>Spermatophyta</taxon>
        <taxon>Magnoliopsida</taxon>
        <taxon>eudicotyledons</taxon>
        <taxon>Gunneridae</taxon>
        <taxon>Pentapetalae</taxon>
        <taxon>rosids</taxon>
        <taxon>fabids</taxon>
        <taxon>Cucurbitales</taxon>
        <taxon>Cucurbitaceae</taxon>
        <taxon>Cucurbiteae</taxon>
        <taxon>Cucurbita</taxon>
    </lineage>
</organism>
<sequence>MVRWEKFQLQRIAIINALVFSFCRPAYDSVRLSFQCSVDICGQVLSLFRGTCDLIRTGNIRTVEYELQPPNDKAL</sequence>
<evidence type="ECO:0000313" key="2">
    <source>
        <dbReference type="Proteomes" id="UP000685013"/>
    </source>
</evidence>
<accession>A0AAV6N5L1</accession>